<gene>
    <name evidence="2" type="ORF">PABY_12670</name>
</gene>
<feature type="transmembrane region" description="Helical" evidence="1">
    <location>
        <begin position="212"/>
        <end position="233"/>
    </location>
</feature>
<name>A0ABN6ZSS8_9CREN</name>
<dbReference type="EMBL" id="AP028907">
    <property type="protein sequence ID" value="BES81700.1"/>
    <property type="molecule type" value="Genomic_DNA"/>
</dbReference>
<keyword evidence="1" id="KW-0472">Membrane</keyword>
<dbReference type="Proteomes" id="UP001341135">
    <property type="component" value="Chromosome"/>
</dbReference>
<keyword evidence="1" id="KW-0812">Transmembrane</keyword>
<reference evidence="2 3" key="1">
    <citation type="submission" date="2023-09" db="EMBL/GenBank/DDBJ databases">
        <title>Pyrofollis japonicus gen. nov. sp. nov., a novel member of the family Pyrodictiaceae isolated from the Iheya North hydrothermal field.</title>
        <authorList>
            <person name="Miyazaki U."/>
            <person name="Sanari M."/>
            <person name="Tame A."/>
            <person name="Kitajima M."/>
            <person name="Okamoto A."/>
            <person name="Sawayama S."/>
            <person name="Miyazaki J."/>
            <person name="Takai K."/>
            <person name="Nakagawa S."/>
        </authorList>
    </citation>
    <scope>NUCLEOTIDE SEQUENCE [LARGE SCALE GENOMIC DNA]</scope>
    <source>
        <strain evidence="2 3">AV2</strain>
    </source>
</reference>
<accession>A0ABN6ZSS8</accession>
<protein>
    <submittedName>
        <fullName evidence="2">Uncharacterized protein</fullName>
    </submittedName>
</protein>
<keyword evidence="3" id="KW-1185">Reference proteome</keyword>
<proteinExistence type="predicted"/>
<dbReference type="GeneID" id="89289284"/>
<evidence type="ECO:0000313" key="2">
    <source>
        <dbReference type="EMBL" id="BES81700.1"/>
    </source>
</evidence>
<organism evidence="2 3">
    <name type="scientific">Pyrodictium abyssi</name>
    <dbReference type="NCBI Taxonomy" id="54256"/>
    <lineage>
        <taxon>Archaea</taxon>
        <taxon>Thermoproteota</taxon>
        <taxon>Thermoprotei</taxon>
        <taxon>Desulfurococcales</taxon>
        <taxon>Pyrodictiaceae</taxon>
        <taxon>Pyrodictium</taxon>
    </lineage>
</organism>
<sequence length="617" mass="68588">MPLIRVDELLDANSRSKARSAGILLSAQLVNYTPVMLGDYDTYHFRERPDGKYEPVAGLYAQAIRGKARWLARVVLASLHGCDFNSYYEVETQCARVLLNLGDSKRKEKVNAGLIELLFGTLSSTQLSSPFVLSVKVERLGAMGWKSGKRYALNRYEKLLVMGSGPSRREKEEKLKPHEPGSVVLRLEIREAPYASRLLGVAKLGDRPLRELYWRLAAFYAGIVITVPFLLGLGKASTRGFGRFMVATHHIHNGLRSKSRLKELIDNINSLYSAKSSREATRLLHELIDKLIILAEEATGIQRGKPSIGMIPRLINAIKPPSEIHHVRATVVETRASDPLDALEFIAAAVLKHTWKRHQRISGVNYHTWPLGLPRGSDIPCTCASSIHNESRHGSRPRQRYGYIVLDVATESMYELGENNCMANSECMKKSSESVQEIDEQAGVDTLVEARIDLVVRVNDSVVTRRSNVKAKDVRHISMIHLFPLPNAMDGVQGTLVAVLPFMSFSLNLGLDSEAPHIEGYKLFHVGGHFVVEDGKPRPCCNAHVIDVGYIMNNTNVSSPSTDSWNLNCGCGSDPGGIVWPDDSRQGGYLDALVAAYEWVINCLQRLRVTRGGLRLY</sequence>
<dbReference type="RefSeq" id="WP_338248338.1">
    <property type="nucleotide sequence ID" value="NZ_AP028907.1"/>
</dbReference>
<evidence type="ECO:0000313" key="3">
    <source>
        <dbReference type="Proteomes" id="UP001341135"/>
    </source>
</evidence>
<evidence type="ECO:0000256" key="1">
    <source>
        <dbReference type="SAM" id="Phobius"/>
    </source>
</evidence>
<keyword evidence="1" id="KW-1133">Transmembrane helix</keyword>